<dbReference type="SUPFAM" id="SSF47413">
    <property type="entry name" value="lambda repressor-like DNA-binding domains"/>
    <property type="match status" value="1"/>
</dbReference>
<name>A0A0P6XX02_9CHLR</name>
<dbReference type="CDD" id="cd00093">
    <property type="entry name" value="HTH_XRE"/>
    <property type="match status" value="1"/>
</dbReference>
<protein>
    <recommendedName>
        <fullName evidence="1">HTH cro/C1-type domain-containing protein</fullName>
    </recommendedName>
</protein>
<dbReference type="Gene3D" id="1.10.260.40">
    <property type="entry name" value="lambda repressor-like DNA-binding domains"/>
    <property type="match status" value="1"/>
</dbReference>
<dbReference type="SMART" id="SM00530">
    <property type="entry name" value="HTH_XRE"/>
    <property type="match status" value="1"/>
</dbReference>
<dbReference type="Proteomes" id="UP000050277">
    <property type="component" value="Unassembled WGS sequence"/>
</dbReference>
<dbReference type="InterPro" id="IPR010982">
    <property type="entry name" value="Lambda_DNA-bd_dom_sf"/>
</dbReference>
<feature type="domain" description="HTH cro/C1-type" evidence="1">
    <location>
        <begin position="20"/>
        <end position="65"/>
    </location>
</feature>
<evidence type="ECO:0000313" key="2">
    <source>
        <dbReference type="EMBL" id="KPL80256.1"/>
    </source>
</evidence>
<dbReference type="Pfam" id="PF13443">
    <property type="entry name" value="HTH_26"/>
    <property type="match status" value="1"/>
</dbReference>
<keyword evidence="3" id="KW-1185">Reference proteome</keyword>
<evidence type="ECO:0000313" key="3">
    <source>
        <dbReference type="Proteomes" id="UP000050277"/>
    </source>
</evidence>
<proteinExistence type="predicted"/>
<reference evidence="2 3" key="1">
    <citation type="submission" date="2015-07" db="EMBL/GenBank/DDBJ databases">
        <title>Whole genome sequence of Herpetosiphon geysericola DSM 7119.</title>
        <authorList>
            <person name="Hemp J."/>
            <person name="Ward L.M."/>
            <person name="Pace L.A."/>
            <person name="Fischer W.W."/>
        </authorList>
    </citation>
    <scope>NUCLEOTIDE SEQUENCE [LARGE SCALE GENOMIC DNA]</scope>
    <source>
        <strain evidence="2 3">DSM 7119</strain>
    </source>
</reference>
<dbReference type="STRING" id="70996.SE18_24705"/>
<gene>
    <name evidence="2" type="ORF">SE18_24705</name>
</gene>
<evidence type="ECO:0000259" key="1">
    <source>
        <dbReference type="PROSITE" id="PS50943"/>
    </source>
</evidence>
<accession>A0A0P6XX02</accession>
<dbReference type="InterPro" id="IPR001387">
    <property type="entry name" value="Cro/C1-type_HTH"/>
</dbReference>
<dbReference type="PROSITE" id="PS50943">
    <property type="entry name" value="HTH_CROC1"/>
    <property type="match status" value="1"/>
</dbReference>
<dbReference type="EMBL" id="LGKP01000040">
    <property type="protein sequence ID" value="KPL80256.1"/>
    <property type="molecule type" value="Genomic_DNA"/>
</dbReference>
<comment type="caution">
    <text evidence="2">The sequence shown here is derived from an EMBL/GenBank/DDBJ whole genome shotgun (WGS) entry which is preliminary data.</text>
</comment>
<sequence length="73" mass="8106">MLMLLRFKIHELAQQQGIKTAAELAREAKIGQATAYSLWNNDRHDANYSTLLAIGRVLGVKPDELVEVIDGLS</sequence>
<dbReference type="AlphaFoldDB" id="A0A0P6XX02"/>
<organism evidence="2 3">
    <name type="scientific">Herpetosiphon geysericola</name>
    <dbReference type="NCBI Taxonomy" id="70996"/>
    <lineage>
        <taxon>Bacteria</taxon>
        <taxon>Bacillati</taxon>
        <taxon>Chloroflexota</taxon>
        <taxon>Chloroflexia</taxon>
        <taxon>Herpetosiphonales</taxon>
        <taxon>Herpetosiphonaceae</taxon>
        <taxon>Herpetosiphon</taxon>
    </lineage>
</organism>
<dbReference type="GO" id="GO:0003677">
    <property type="term" value="F:DNA binding"/>
    <property type="evidence" value="ECO:0007669"/>
    <property type="project" value="InterPro"/>
</dbReference>